<gene>
    <name evidence="9" type="ORF">E5340_04200</name>
</gene>
<feature type="transmembrane region" description="Helical" evidence="7">
    <location>
        <begin position="362"/>
        <end position="381"/>
    </location>
</feature>
<evidence type="ECO:0000256" key="6">
    <source>
        <dbReference type="ARBA" id="ARBA00023136"/>
    </source>
</evidence>
<dbReference type="PROSITE" id="PS50850">
    <property type="entry name" value="MFS"/>
    <property type="match status" value="1"/>
</dbReference>
<dbReference type="RefSeq" id="WP_135942029.1">
    <property type="nucleotide sequence ID" value="NZ_SRYK01000014.1"/>
</dbReference>
<feature type="transmembrane region" description="Helical" evidence="7">
    <location>
        <begin position="207"/>
        <end position="229"/>
    </location>
</feature>
<dbReference type="CDD" id="cd06173">
    <property type="entry name" value="MFS_MefA_like"/>
    <property type="match status" value="1"/>
</dbReference>
<dbReference type="InterPro" id="IPR020846">
    <property type="entry name" value="MFS_dom"/>
</dbReference>
<comment type="caution">
    <text evidence="9">The sequence shown here is derived from an EMBL/GenBank/DDBJ whole genome shotgun (WGS) entry which is preliminary data.</text>
</comment>
<dbReference type="Pfam" id="PF07690">
    <property type="entry name" value="MFS_1"/>
    <property type="match status" value="1"/>
</dbReference>
<dbReference type="GO" id="GO:0005886">
    <property type="term" value="C:plasma membrane"/>
    <property type="evidence" value="ECO:0007669"/>
    <property type="project" value="UniProtKB-SubCell"/>
</dbReference>
<keyword evidence="3" id="KW-1003">Cell membrane</keyword>
<feature type="domain" description="Major facilitator superfamily (MFS) profile" evidence="8">
    <location>
        <begin position="4"/>
        <end position="386"/>
    </location>
</feature>
<feature type="transmembrane region" description="Helical" evidence="7">
    <location>
        <begin position="7"/>
        <end position="31"/>
    </location>
</feature>
<evidence type="ECO:0000256" key="4">
    <source>
        <dbReference type="ARBA" id="ARBA00022692"/>
    </source>
</evidence>
<keyword evidence="4 7" id="KW-0812">Transmembrane</keyword>
<dbReference type="Gene3D" id="1.20.1250.20">
    <property type="entry name" value="MFS general substrate transporter like domains"/>
    <property type="match status" value="1"/>
</dbReference>
<feature type="transmembrane region" description="Helical" evidence="7">
    <location>
        <begin position="249"/>
        <end position="266"/>
    </location>
</feature>
<dbReference type="SUPFAM" id="SSF103473">
    <property type="entry name" value="MFS general substrate transporter"/>
    <property type="match status" value="1"/>
</dbReference>
<accession>A0A4S2EN28</accession>
<keyword evidence="2" id="KW-0813">Transport</keyword>
<feature type="transmembrane region" description="Helical" evidence="7">
    <location>
        <begin position="97"/>
        <end position="114"/>
    </location>
</feature>
<sequence length="387" mass="42681">MKKNFTLFIISDLISQFSAGIVLAALNWYIIDVYQSNSLVATIANINVIAGLIISLVAVGLLKRMNSKRIALMSYFFRVIFIALPLILLKLGIDDRLAIYLLALSNGIGWNLYFPASKDILNSFTVEENTLQLNSFAEISMQVGLFSAALVSGILYRYIGFENILLLGTSLFFVALVIFALVKYQESDKVEAIEQQGVFAYLIGHKWLLILGLVLYIPFIGANVINTTLPGYIQAHLSGNSISYGFTDTMYGVGACLAGVLLPVIAKFINKEHLIFPLFSIAVLLGVVLVLNHSLALTAGYIFLLGSVGPAIRTIIYTRTMEMVPGKLLGPLVSVWNFINLIFQFVANYSVGRVMDIVGPQWGFMIYASTMLLGILLFIGIKNRYRA</sequence>
<evidence type="ECO:0000313" key="10">
    <source>
        <dbReference type="Proteomes" id="UP000306855"/>
    </source>
</evidence>
<feature type="transmembrane region" description="Helical" evidence="7">
    <location>
        <begin position="328"/>
        <end position="350"/>
    </location>
</feature>
<dbReference type="PANTHER" id="PTHR23513">
    <property type="entry name" value="INTEGRAL MEMBRANE EFFLUX PROTEIN-RELATED"/>
    <property type="match status" value="1"/>
</dbReference>
<dbReference type="InterPro" id="IPR036259">
    <property type="entry name" value="MFS_trans_sf"/>
</dbReference>
<dbReference type="EMBL" id="SRYK01000014">
    <property type="protein sequence ID" value="TGY55993.1"/>
    <property type="molecule type" value="Genomic_DNA"/>
</dbReference>
<evidence type="ECO:0000256" key="7">
    <source>
        <dbReference type="SAM" id="Phobius"/>
    </source>
</evidence>
<protein>
    <submittedName>
        <fullName evidence="9">MFS transporter</fullName>
    </submittedName>
</protein>
<dbReference type="InterPro" id="IPR011701">
    <property type="entry name" value="MFS"/>
</dbReference>
<evidence type="ECO:0000313" key="9">
    <source>
        <dbReference type="EMBL" id="TGY55993.1"/>
    </source>
</evidence>
<evidence type="ECO:0000259" key="8">
    <source>
        <dbReference type="PROSITE" id="PS50850"/>
    </source>
</evidence>
<feature type="transmembrane region" description="Helical" evidence="7">
    <location>
        <begin position="273"/>
        <end position="291"/>
    </location>
</feature>
<feature type="transmembrane region" description="Helical" evidence="7">
    <location>
        <begin position="43"/>
        <end position="62"/>
    </location>
</feature>
<organism evidence="9 10">
    <name type="scientific">Ligilactobacillus murinus</name>
    <dbReference type="NCBI Taxonomy" id="1622"/>
    <lineage>
        <taxon>Bacteria</taxon>
        <taxon>Bacillati</taxon>
        <taxon>Bacillota</taxon>
        <taxon>Bacilli</taxon>
        <taxon>Lactobacillales</taxon>
        <taxon>Lactobacillaceae</taxon>
        <taxon>Ligilactobacillus</taxon>
    </lineage>
</organism>
<dbReference type="AlphaFoldDB" id="A0A4S2EN28"/>
<dbReference type="Proteomes" id="UP000306855">
    <property type="component" value="Unassembled WGS sequence"/>
</dbReference>
<dbReference type="PANTHER" id="PTHR23513:SF11">
    <property type="entry name" value="STAPHYLOFERRIN A TRANSPORTER"/>
    <property type="match status" value="1"/>
</dbReference>
<proteinExistence type="predicted"/>
<name>A0A4S2EN28_9LACO</name>
<dbReference type="GO" id="GO:0022857">
    <property type="term" value="F:transmembrane transporter activity"/>
    <property type="evidence" value="ECO:0007669"/>
    <property type="project" value="InterPro"/>
</dbReference>
<evidence type="ECO:0000256" key="3">
    <source>
        <dbReference type="ARBA" id="ARBA00022475"/>
    </source>
</evidence>
<reference evidence="9 10" key="1">
    <citation type="submission" date="2019-04" db="EMBL/GenBank/DDBJ databases">
        <title>Microbes associate with the intestines of laboratory mice.</title>
        <authorList>
            <person name="Navarre W."/>
            <person name="Wong E."/>
            <person name="Huang K."/>
            <person name="Tropini C."/>
            <person name="Ng K."/>
            <person name="Yu B."/>
        </authorList>
    </citation>
    <scope>NUCLEOTIDE SEQUENCE [LARGE SCALE GENOMIC DNA]</scope>
    <source>
        <strain evidence="9 10">NM26_J9</strain>
    </source>
</reference>
<keyword evidence="5 7" id="KW-1133">Transmembrane helix</keyword>
<evidence type="ECO:0000256" key="2">
    <source>
        <dbReference type="ARBA" id="ARBA00022448"/>
    </source>
</evidence>
<feature type="transmembrane region" description="Helical" evidence="7">
    <location>
        <begin position="297"/>
        <end position="316"/>
    </location>
</feature>
<feature type="transmembrane region" description="Helical" evidence="7">
    <location>
        <begin position="164"/>
        <end position="182"/>
    </location>
</feature>
<feature type="transmembrane region" description="Helical" evidence="7">
    <location>
        <begin position="135"/>
        <end position="158"/>
    </location>
</feature>
<feature type="transmembrane region" description="Helical" evidence="7">
    <location>
        <begin position="74"/>
        <end position="91"/>
    </location>
</feature>
<evidence type="ECO:0000256" key="5">
    <source>
        <dbReference type="ARBA" id="ARBA00022989"/>
    </source>
</evidence>
<comment type="subcellular location">
    <subcellularLocation>
        <location evidence="1">Cell membrane</location>
        <topology evidence="1">Multi-pass membrane protein</topology>
    </subcellularLocation>
</comment>
<keyword evidence="6 7" id="KW-0472">Membrane</keyword>
<evidence type="ECO:0000256" key="1">
    <source>
        <dbReference type="ARBA" id="ARBA00004651"/>
    </source>
</evidence>